<dbReference type="EMBL" id="JW866153">
    <property type="protein sequence ID" value="AFO98670.1"/>
    <property type="molecule type" value="mRNA"/>
</dbReference>
<dbReference type="InterPro" id="IPR013162">
    <property type="entry name" value="CD80_C2-set"/>
</dbReference>
<keyword evidence="7" id="KW-0732">Signal</keyword>
<feature type="non-terminal residue" evidence="9">
    <location>
        <position position="701"/>
    </location>
</feature>
<evidence type="ECO:0000256" key="1">
    <source>
        <dbReference type="ARBA" id="ARBA00004479"/>
    </source>
</evidence>
<evidence type="ECO:0000256" key="6">
    <source>
        <dbReference type="SAM" id="Phobius"/>
    </source>
</evidence>
<evidence type="ECO:0000256" key="3">
    <source>
        <dbReference type="ARBA" id="ARBA00023157"/>
    </source>
</evidence>
<dbReference type="GO" id="GO:0005886">
    <property type="term" value="C:plasma membrane"/>
    <property type="evidence" value="ECO:0007669"/>
    <property type="project" value="TreeGrafter"/>
</dbReference>
<keyword evidence="6" id="KW-1133">Transmembrane helix</keyword>
<dbReference type="InterPro" id="IPR013098">
    <property type="entry name" value="Ig_I-set"/>
</dbReference>
<feature type="transmembrane region" description="Helical" evidence="6">
    <location>
        <begin position="491"/>
        <end position="517"/>
    </location>
</feature>
<dbReference type="SUPFAM" id="SSF48726">
    <property type="entry name" value="Immunoglobulin"/>
    <property type="match status" value="5"/>
</dbReference>
<protein>
    <submittedName>
        <fullName evidence="9">Kin of IRRE-like protein 1</fullName>
    </submittedName>
</protein>
<sequence>MFCFLFCILVFCGGVKGFVSSFNEEPESVDVIIGSETILKCAISNYSGLIQWTRDGFALGGTLAAWPRYQIIGDQSNGEYHLKITDIELSDDAMFECQATEIAKRSKSAKVTVLIPPGPAIIDGDGVRVILTDEKFNFTCHSEGGKPAAEITWSRDGERVDGGMNYQELLSDGRRFRTVSVFTMFADMSLSGSMFTCVSHNPALPQGTRVSVRLSVLYPPIITLSVDPPKCGEGETVLFSCNGDGNPSIQKYAWYKGGVNLRHEGNVFTTVVNFTFFTEAVTCEAENIVGVRNVSALVEVQFGPKLLHNPKPRISDPGTDVSLTCDWIGNPSPLYSWRKHNSNVVLSNEKYLHLRSVTSNDEGRYISRAIVPGFGVSETEIQLFVNGPPKISSDIIQYGILGSESEIKCSSQSLPSTLQIVWRWKDREMVEGLTDRYRIETEKSETCFTSVLFISNTRQEDFEFPFNCTAINRFGQTNTLISLMEQETSEVGIIIGISLAIFGVVSLALCLTAIWVFRKRKRARQAITLRKRKFQRESVSNDSETTSATGNKVLKAMYSAFKEDFKTEHRSDTLDTRDEIDMKDTANDYFNVGGGEERGERPVFVVACARGGDEMRMDSSGYRGRLCEVSAFNAVAQSDANPPRNRLPQFDVSGVAPYTVIRNYSGHSYQYLRPTWDFCVSQSPAFDSPVSLLSPHTHDRP</sequence>
<evidence type="ECO:0000259" key="8">
    <source>
        <dbReference type="PROSITE" id="PS50835"/>
    </source>
</evidence>
<evidence type="ECO:0000256" key="2">
    <source>
        <dbReference type="ARBA" id="ARBA00023136"/>
    </source>
</evidence>
<proteinExistence type="evidence at transcript level"/>
<keyword evidence="6" id="KW-0812">Transmembrane</keyword>
<accession>V9KL40</accession>
<dbReference type="GO" id="GO:0098609">
    <property type="term" value="P:cell-cell adhesion"/>
    <property type="evidence" value="ECO:0007669"/>
    <property type="project" value="TreeGrafter"/>
</dbReference>
<dbReference type="PROSITE" id="PS50835">
    <property type="entry name" value="IG_LIKE"/>
    <property type="match status" value="5"/>
</dbReference>
<evidence type="ECO:0000256" key="4">
    <source>
        <dbReference type="ARBA" id="ARBA00023180"/>
    </source>
</evidence>
<dbReference type="SMART" id="SM00408">
    <property type="entry name" value="IGc2"/>
    <property type="match status" value="3"/>
</dbReference>
<dbReference type="Gene3D" id="2.60.40.10">
    <property type="entry name" value="Immunoglobulins"/>
    <property type="match status" value="5"/>
</dbReference>
<comment type="subcellular location">
    <subcellularLocation>
        <location evidence="1">Membrane</location>
        <topology evidence="1">Single-pass type I membrane protein</topology>
    </subcellularLocation>
</comment>
<dbReference type="Pfam" id="PF13927">
    <property type="entry name" value="Ig_3"/>
    <property type="match status" value="1"/>
</dbReference>
<dbReference type="InterPro" id="IPR003599">
    <property type="entry name" value="Ig_sub"/>
</dbReference>
<dbReference type="InterPro" id="IPR051275">
    <property type="entry name" value="Cell_adhesion_signaling"/>
</dbReference>
<dbReference type="SMART" id="SM00409">
    <property type="entry name" value="IG"/>
    <property type="match status" value="4"/>
</dbReference>
<evidence type="ECO:0000313" key="9">
    <source>
        <dbReference type="EMBL" id="AFO98670.1"/>
    </source>
</evidence>
<evidence type="ECO:0000256" key="7">
    <source>
        <dbReference type="SAM" id="SignalP"/>
    </source>
</evidence>
<keyword evidence="5" id="KW-0393">Immunoglobulin domain</keyword>
<keyword evidence="3" id="KW-1015">Disulfide bond</keyword>
<keyword evidence="4" id="KW-0325">Glycoprotein</keyword>
<feature type="signal peptide" evidence="7">
    <location>
        <begin position="1"/>
        <end position="17"/>
    </location>
</feature>
<keyword evidence="2 6" id="KW-0472">Membrane</keyword>
<feature type="domain" description="Ig-like" evidence="8">
    <location>
        <begin position="389"/>
        <end position="482"/>
    </location>
</feature>
<feature type="domain" description="Ig-like" evidence="8">
    <location>
        <begin position="219"/>
        <end position="295"/>
    </location>
</feature>
<dbReference type="GO" id="GO:0005911">
    <property type="term" value="C:cell-cell junction"/>
    <property type="evidence" value="ECO:0007669"/>
    <property type="project" value="TreeGrafter"/>
</dbReference>
<name>V9KL40_CALMI</name>
<feature type="domain" description="Ig-like" evidence="8">
    <location>
        <begin position="304"/>
        <end position="365"/>
    </location>
</feature>
<dbReference type="Pfam" id="PF08205">
    <property type="entry name" value="C2-set_2"/>
    <property type="match status" value="1"/>
</dbReference>
<dbReference type="PANTHER" id="PTHR11640">
    <property type="entry name" value="NEPHRIN"/>
    <property type="match status" value="1"/>
</dbReference>
<evidence type="ECO:0000256" key="5">
    <source>
        <dbReference type="ARBA" id="ARBA00023319"/>
    </source>
</evidence>
<dbReference type="InterPro" id="IPR013783">
    <property type="entry name" value="Ig-like_fold"/>
</dbReference>
<dbReference type="InterPro" id="IPR003598">
    <property type="entry name" value="Ig_sub2"/>
</dbReference>
<feature type="domain" description="Ig-like" evidence="8">
    <location>
        <begin position="20"/>
        <end position="112"/>
    </location>
</feature>
<dbReference type="AlphaFoldDB" id="V9KL40"/>
<organism evidence="9">
    <name type="scientific">Callorhinchus milii</name>
    <name type="common">Ghost shark</name>
    <dbReference type="NCBI Taxonomy" id="7868"/>
    <lineage>
        <taxon>Eukaryota</taxon>
        <taxon>Metazoa</taxon>
        <taxon>Chordata</taxon>
        <taxon>Craniata</taxon>
        <taxon>Vertebrata</taxon>
        <taxon>Chondrichthyes</taxon>
        <taxon>Holocephali</taxon>
        <taxon>Chimaeriformes</taxon>
        <taxon>Callorhinchidae</taxon>
        <taxon>Callorhinchus</taxon>
    </lineage>
</organism>
<reference evidence="9" key="1">
    <citation type="journal article" date="2014" name="Nature">
        <title>Elephant shark genome provides unique insights into gnathostome evolution.</title>
        <authorList>
            <consortium name="International Elephant Shark Genome Sequencing Consortium"/>
            <person name="Venkatesh B."/>
            <person name="Lee A.P."/>
            <person name="Ravi V."/>
            <person name="Maurya A.K."/>
            <person name="Lian M.M."/>
            <person name="Swann J.B."/>
            <person name="Ohta Y."/>
            <person name="Flajnik M.F."/>
            <person name="Sutoh Y."/>
            <person name="Kasahara M."/>
            <person name="Hoon S."/>
            <person name="Gangu V."/>
            <person name="Roy S.W."/>
            <person name="Irimia M."/>
            <person name="Korzh V."/>
            <person name="Kondrychyn I."/>
            <person name="Lim Z.W."/>
            <person name="Tay B.H."/>
            <person name="Tohari S."/>
            <person name="Kong K.W."/>
            <person name="Ho S."/>
            <person name="Lorente-Galdos B."/>
            <person name="Quilez J."/>
            <person name="Marques-Bonet T."/>
            <person name="Raney B.J."/>
            <person name="Ingham P.W."/>
            <person name="Tay A."/>
            <person name="Hillier L.W."/>
            <person name="Minx P."/>
            <person name="Boehm T."/>
            <person name="Wilson R.K."/>
            <person name="Brenner S."/>
            <person name="Warren W.C."/>
        </authorList>
    </citation>
    <scope>NUCLEOTIDE SEQUENCE</scope>
    <source>
        <tissue evidence="9">Testis</tissue>
    </source>
</reference>
<dbReference type="InterPro" id="IPR036179">
    <property type="entry name" value="Ig-like_dom_sf"/>
</dbReference>
<feature type="domain" description="Ig-like" evidence="8">
    <location>
        <begin position="119"/>
        <end position="215"/>
    </location>
</feature>
<dbReference type="PANTHER" id="PTHR11640:SF31">
    <property type="entry name" value="IRREGULAR CHIASM C-ROUGHEST PROTEIN-RELATED"/>
    <property type="match status" value="1"/>
</dbReference>
<dbReference type="GO" id="GO:0050839">
    <property type="term" value="F:cell adhesion molecule binding"/>
    <property type="evidence" value="ECO:0007669"/>
    <property type="project" value="TreeGrafter"/>
</dbReference>
<dbReference type="InterPro" id="IPR007110">
    <property type="entry name" value="Ig-like_dom"/>
</dbReference>
<dbReference type="Pfam" id="PF07679">
    <property type="entry name" value="I-set"/>
    <property type="match status" value="1"/>
</dbReference>
<feature type="chain" id="PRO_5004778295" evidence="7">
    <location>
        <begin position="18"/>
        <end position="701"/>
    </location>
</feature>